<dbReference type="Pfam" id="PF25940">
    <property type="entry name" value="LcnD_C"/>
    <property type="match status" value="1"/>
</dbReference>
<evidence type="ECO:0000256" key="3">
    <source>
        <dbReference type="ARBA" id="ARBA00022989"/>
    </source>
</evidence>
<organism evidence="7 8">
    <name type="scientific">Prevotella histicola F0411</name>
    <dbReference type="NCBI Taxonomy" id="857291"/>
    <lineage>
        <taxon>Bacteria</taxon>
        <taxon>Pseudomonadati</taxon>
        <taxon>Bacteroidota</taxon>
        <taxon>Bacteroidia</taxon>
        <taxon>Bacteroidales</taxon>
        <taxon>Prevotellaceae</taxon>
        <taxon>Prevotella</taxon>
    </lineage>
</organism>
<evidence type="ECO:0000313" key="8">
    <source>
        <dbReference type="Proteomes" id="UP000004597"/>
    </source>
</evidence>
<keyword evidence="3 5" id="KW-1133">Transmembrane helix</keyword>
<keyword evidence="2 5" id="KW-0812">Transmembrane</keyword>
<evidence type="ECO:0000256" key="2">
    <source>
        <dbReference type="ARBA" id="ARBA00022692"/>
    </source>
</evidence>
<dbReference type="RefSeq" id="WP_008824133.1">
    <property type="nucleotide sequence ID" value="NZ_JH376767.1"/>
</dbReference>
<dbReference type="InterPro" id="IPR058795">
    <property type="entry name" value="LcnD_C"/>
</dbReference>
<comment type="subcellular location">
    <subcellularLocation>
        <location evidence="1">Membrane</location>
    </subcellularLocation>
</comment>
<dbReference type="HOGENOM" id="CLU_140336_0_0_10"/>
<evidence type="ECO:0000256" key="5">
    <source>
        <dbReference type="SAM" id="Phobius"/>
    </source>
</evidence>
<protein>
    <recommendedName>
        <fullName evidence="6">LcnD-like C-terminal domain-containing protein</fullName>
    </recommendedName>
</protein>
<comment type="caution">
    <text evidence="7">The sequence shown here is derived from an EMBL/GenBank/DDBJ whole genome shotgun (WGS) entry which is preliminary data.</text>
</comment>
<evidence type="ECO:0000259" key="6">
    <source>
        <dbReference type="Pfam" id="PF25940"/>
    </source>
</evidence>
<sequence length="159" mass="17793">MKDDKIELRSEKVRTIIGEIPSRVVRYGIIVTTIVISGSLAAAYFIPYPETIDAKIMIKNETQGTIAIPYKYINTVRKGMTVSIELEGVDRERYGMTKGSIVSIRRRPKRTTEGNVFIGEVRINDSKYKIISGMTGSAYILAENGSILQKIMGHTISYL</sequence>
<keyword evidence="4 5" id="KW-0472">Membrane</keyword>
<dbReference type="AlphaFoldDB" id="G6AJF5"/>
<accession>G6AJF5</accession>
<evidence type="ECO:0000256" key="4">
    <source>
        <dbReference type="ARBA" id="ARBA00023136"/>
    </source>
</evidence>
<dbReference type="Proteomes" id="UP000004597">
    <property type="component" value="Unassembled WGS sequence"/>
</dbReference>
<proteinExistence type="predicted"/>
<dbReference type="EMBL" id="AFXP01000025">
    <property type="protein sequence ID" value="EHG15054.1"/>
    <property type="molecule type" value="Genomic_DNA"/>
</dbReference>
<keyword evidence="8" id="KW-1185">Reference proteome</keyword>
<feature type="domain" description="LcnD-like C-terminal" evidence="6">
    <location>
        <begin position="64"/>
        <end position="140"/>
    </location>
</feature>
<name>G6AJF5_9BACT</name>
<gene>
    <name evidence="7" type="ORF">HMPREF9138_02232</name>
</gene>
<dbReference type="GeneID" id="66730225"/>
<dbReference type="Gene3D" id="2.40.30.170">
    <property type="match status" value="1"/>
</dbReference>
<reference evidence="7 8" key="1">
    <citation type="submission" date="2011-10" db="EMBL/GenBank/DDBJ databases">
        <title>The Genome Sequence of Prevotella histicola F0411.</title>
        <authorList>
            <consortium name="The Broad Institute Genome Sequencing Platform"/>
            <person name="Earl A."/>
            <person name="Ward D."/>
            <person name="Feldgarden M."/>
            <person name="Gevers D."/>
            <person name="Izard J."/>
            <person name="Ganesan A."/>
            <person name="Blanton J.M."/>
            <person name="Baranova O.V."/>
            <person name="Tanner A.C."/>
            <person name="Mathney J.M.J."/>
            <person name="Dewhirst F.E."/>
            <person name="Young S.K."/>
            <person name="Zeng Q."/>
            <person name="Gargeya S."/>
            <person name="Fitzgerald M."/>
            <person name="Haas B."/>
            <person name="Abouelleil A."/>
            <person name="Alvarado L."/>
            <person name="Arachchi H.M."/>
            <person name="Berlin A."/>
            <person name="Brown A."/>
            <person name="Chapman S.B."/>
            <person name="Chen Z."/>
            <person name="Dunbar C."/>
            <person name="Freedman E."/>
            <person name="Gearin G."/>
            <person name="Gellesch M."/>
            <person name="Goldberg J."/>
            <person name="Griggs A."/>
            <person name="Gujja S."/>
            <person name="Heiman D."/>
            <person name="Howarth C."/>
            <person name="Larson L."/>
            <person name="Lui A."/>
            <person name="MacDonald P.J.P."/>
            <person name="Montmayeur A."/>
            <person name="Murphy C."/>
            <person name="Neiman D."/>
            <person name="Pearson M."/>
            <person name="Priest M."/>
            <person name="Roberts A."/>
            <person name="Saif S."/>
            <person name="Shea T."/>
            <person name="Shenoy N."/>
            <person name="Sisk P."/>
            <person name="Stolte C."/>
            <person name="Sykes S."/>
            <person name="Wortman J."/>
            <person name="Nusbaum C."/>
            <person name="Birren B."/>
        </authorList>
    </citation>
    <scope>NUCLEOTIDE SEQUENCE [LARGE SCALE GENOMIC DNA]</scope>
    <source>
        <strain evidence="7 8">F0411</strain>
    </source>
</reference>
<evidence type="ECO:0000256" key="1">
    <source>
        <dbReference type="ARBA" id="ARBA00004370"/>
    </source>
</evidence>
<evidence type="ECO:0000313" key="7">
    <source>
        <dbReference type="EMBL" id="EHG15054.1"/>
    </source>
</evidence>
<feature type="transmembrane region" description="Helical" evidence="5">
    <location>
        <begin position="24"/>
        <end position="46"/>
    </location>
</feature>
<dbReference type="STRING" id="857291.HMPREF9138_02232"/>